<dbReference type="Proteomes" id="UP000223596">
    <property type="component" value="Unassembled WGS sequence"/>
</dbReference>
<dbReference type="EMBL" id="PDBW01000001">
    <property type="protein sequence ID" value="PFH02235.1"/>
    <property type="molecule type" value="Genomic_DNA"/>
</dbReference>
<dbReference type="RefSeq" id="WP_003517551.1">
    <property type="nucleotide sequence ID" value="NZ_CP013828.1"/>
</dbReference>
<accession>A0AB36TGB4</accession>
<evidence type="ECO:0000313" key="2">
    <source>
        <dbReference type="Proteomes" id="UP000223596"/>
    </source>
</evidence>
<proteinExistence type="predicted"/>
<dbReference type="AlphaFoldDB" id="A0AB36TGB4"/>
<protein>
    <submittedName>
        <fullName evidence="1">Uncharacterized protein</fullName>
    </submittedName>
</protein>
<comment type="caution">
    <text evidence="1">The sequence shown here is derived from an EMBL/GenBank/DDBJ whole genome shotgun (WGS) entry which is preliminary data.</text>
</comment>
<reference evidence="1 2" key="1">
    <citation type="submission" date="2017-09" db="EMBL/GenBank/DDBJ databases">
        <title>Evaluation of Pacific Biosciences Sequencing Technology to Finishing C. thermocellum Genome Sequences.</title>
        <authorList>
            <person name="Brown S."/>
        </authorList>
    </citation>
    <scope>NUCLEOTIDE SEQUENCE [LARGE SCALE GENOMIC DNA]</scope>
    <source>
        <strain evidence="1 2">AD2</strain>
    </source>
</reference>
<gene>
    <name evidence="1" type="ORF">M972_111003</name>
</gene>
<name>A0AB36TGB4_ACETH</name>
<dbReference type="GeneID" id="35805255"/>
<evidence type="ECO:0000313" key="1">
    <source>
        <dbReference type="EMBL" id="PFH02235.1"/>
    </source>
</evidence>
<organism evidence="1 2">
    <name type="scientific">Acetivibrio thermocellus AD2</name>
    <dbReference type="NCBI Taxonomy" id="1138384"/>
    <lineage>
        <taxon>Bacteria</taxon>
        <taxon>Bacillati</taxon>
        <taxon>Bacillota</taxon>
        <taxon>Clostridia</taxon>
        <taxon>Eubacteriales</taxon>
        <taxon>Oscillospiraceae</taxon>
        <taxon>Acetivibrio</taxon>
    </lineage>
</organism>
<sequence>MYVTVNLLSKKPGEIKNFLESYYQKKLDMDNDVGHWIYVYYKPLQAIDLISTVIDNSDKHKMTLLIQVDKGDIHTVTYENCNDIIKALLYLYYKETGTYELEEM</sequence>